<dbReference type="GO" id="GO:0045333">
    <property type="term" value="P:cellular respiration"/>
    <property type="evidence" value="ECO:0007669"/>
    <property type="project" value="InterPro"/>
</dbReference>
<protein>
    <recommendedName>
        <fullName evidence="5">Coenzyme Q-binding protein COQ10 START domain-containing protein</fullName>
    </recommendedName>
</protein>
<dbReference type="OrthoDB" id="292693at2759"/>
<dbReference type="GO" id="GO:0005739">
    <property type="term" value="C:mitochondrion"/>
    <property type="evidence" value="ECO:0007669"/>
    <property type="project" value="TreeGrafter"/>
</dbReference>
<dbReference type="PANTHER" id="PTHR12901:SF10">
    <property type="entry name" value="COENZYME Q-BINDING PROTEIN COQ10, MITOCHONDRIAL"/>
    <property type="match status" value="1"/>
</dbReference>
<name>A0A0D0AEX6_9AGAM</name>
<keyword evidence="7" id="KW-1185">Reference proteome</keyword>
<evidence type="ECO:0000259" key="5">
    <source>
        <dbReference type="Pfam" id="PF03364"/>
    </source>
</evidence>
<dbReference type="Pfam" id="PF03364">
    <property type="entry name" value="Polyketide_cyc"/>
    <property type="match status" value="1"/>
</dbReference>
<evidence type="ECO:0000313" key="6">
    <source>
        <dbReference type="EMBL" id="KIK30653.1"/>
    </source>
</evidence>
<feature type="region of interest" description="Disordered" evidence="4">
    <location>
        <begin position="128"/>
        <end position="150"/>
    </location>
</feature>
<evidence type="ECO:0000256" key="1">
    <source>
        <dbReference type="ARBA" id="ARBA00006885"/>
    </source>
</evidence>
<dbReference type="InterPro" id="IPR044996">
    <property type="entry name" value="COQ10-like"/>
</dbReference>
<reference evidence="6 7" key="1">
    <citation type="submission" date="2014-04" db="EMBL/GenBank/DDBJ databases">
        <authorList>
            <consortium name="DOE Joint Genome Institute"/>
            <person name="Kuo A."/>
            <person name="Kohler A."/>
            <person name="Costa M.D."/>
            <person name="Nagy L.G."/>
            <person name="Floudas D."/>
            <person name="Copeland A."/>
            <person name="Barry K.W."/>
            <person name="Cichocki N."/>
            <person name="Veneault-Fourrey C."/>
            <person name="LaButti K."/>
            <person name="Lindquist E.A."/>
            <person name="Lipzen A."/>
            <person name="Lundell T."/>
            <person name="Morin E."/>
            <person name="Murat C."/>
            <person name="Sun H."/>
            <person name="Tunlid A."/>
            <person name="Henrissat B."/>
            <person name="Grigoriev I.V."/>
            <person name="Hibbett D.S."/>
            <person name="Martin F."/>
            <person name="Nordberg H.P."/>
            <person name="Cantor M.N."/>
            <person name="Hua S.X."/>
        </authorList>
    </citation>
    <scope>NUCLEOTIDE SEQUENCE [LARGE SCALE GENOMIC DNA]</scope>
    <source>
        <strain evidence="6 7">441</strain>
    </source>
</reference>
<dbReference type="Gene3D" id="3.30.530.20">
    <property type="match status" value="1"/>
</dbReference>
<dbReference type="CDD" id="cd07813">
    <property type="entry name" value="COQ10p_like"/>
    <property type="match status" value="1"/>
</dbReference>
<comment type="function">
    <text evidence="3">Required for the function of coenzyme Q in the respiratory chain. May serve as a chaperone or may be involved in the transport of Q6 from its site of synthesis to the catalytic sites of the respiratory complexes.</text>
</comment>
<reference evidence="7" key="2">
    <citation type="submission" date="2015-01" db="EMBL/GenBank/DDBJ databases">
        <title>Evolutionary Origins and Diversification of the Mycorrhizal Mutualists.</title>
        <authorList>
            <consortium name="DOE Joint Genome Institute"/>
            <consortium name="Mycorrhizal Genomics Consortium"/>
            <person name="Kohler A."/>
            <person name="Kuo A."/>
            <person name="Nagy L.G."/>
            <person name="Floudas D."/>
            <person name="Copeland A."/>
            <person name="Barry K.W."/>
            <person name="Cichocki N."/>
            <person name="Veneault-Fourrey C."/>
            <person name="LaButti K."/>
            <person name="Lindquist E.A."/>
            <person name="Lipzen A."/>
            <person name="Lundell T."/>
            <person name="Morin E."/>
            <person name="Murat C."/>
            <person name="Riley R."/>
            <person name="Ohm R."/>
            <person name="Sun H."/>
            <person name="Tunlid A."/>
            <person name="Henrissat B."/>
            <person name="Grigoriev I.V."/>
            <person name="Hibbett D.S."/>
            <person name="Martin F."/>
        </authorList>
    </citation>
    <scope>NUCLEOTIDE SEQUENCE [LARGE SCALE GENOMIC DNA]</scope>
    <source>
        <strain evidence="7">441</strain>
    </source>
</reference>
<comment type="similarity">
    <text evidence="1">Belongs to the COQ10 family.</text>
</comment>
<comment type="subunit">
    <text evidence="2">Interacts with coenzyme Q.</text>
</comment>
<feature type="domain" description="Coenzyme Q-binding protein COQ10 START" evidence="5">
    <location>
        <begin position="38"/>
        <end position="189"/>
    </location>
</feature>
<evidence type="ECO:0000313" key="7">
    <source>
        <dbReference type="Proteomes" id="UP000054018"/>
    </source>
</evidence>
<sequence length="201" mass="22312">MFQPLQRGALVSAYRNPYYCRAFFSLSETQTYHERKILPYRPSDLYQIVADVKSYPNFLPYCTGSRVLNRSEREDGAVLMEAELTIAFLTLRESYMSSVTCKPCESVQAVASTSTLFKTLNSVWRFQPASPNSPHPSEIPLSRAAGTSSDDGPTLVTLDIEFAFANPMHAAVSAKVFGQVSQLLVKSFEARCLAVYGPGCR</sequence>
<dbReference type="SUPFAM" id="SSF55961">
    <property type="entry name" value="Bet v1-like"/>
    <property type="match status" value="1"/>
</dbReference>
<dbReference type="STRING" id="765257.A0A0D0AEX6"/>
<dbReference type="PANTHER" id="PTHR12901">
    <property type="entry name" value="SPERM PROTEIN HOMOLOG"/>
    <property type="match status" value="1"/>
</dbReference>
<evidence type="ECO:0000256" key="3">
    <source>
        <dbReference type="ARBA" id="ARBA00024947"/>
    </source>
</evidence>
<proteinExistence type="inferred from homology"/>
<dbReference type="InterPro" id="IPR005031">
    <property type="entry name" value="COQ10_START"/>
</dbReference>
<dbReference type="GO" id="GO:0048039">
    <property type="term" value="F:ubiquinone binding"/>
    <property type="evidence" value="ECO:0007669"/>
    <property type="project" value="InterPro"/>
</dbReference>
<dbReference type="InterPro" id="IPR023393">
    <property type="entry name" value="START-like_dom_sf"/>
</dbReference>
<dbReference type="Proteomes" id="UP000054018">
    <property type="component" value="Unassembled WGS sequence"/>
</dbReference>
<dbReference type="EMBL" id="KN833686">
    <property type="protein sequence ID" value="KIK30653.1"/>
    <property type="molecule type" value="Genomic_DNA"/>
</dbReference>
<dbReference type="HOGENOM" id="CLU_079653_1_1_1"/>
<evidence type="ECO:0000256" key="4">
    <source>
        <dbReference type="SAM" id="MobiDB-lite"/>
    </source>
</evidence>
<evidence type="ECO:0000256" key="2">
    <source>
        <dbReference type="ARBA" id="ARBA00011814"/>
    </source>
</evidence>
<gene>
    <name evidence="6" type="ORF">PISMIDRAFT_670729</name>
</gene>
<organism evidence="6 7">
    <name type="scientific">Pisolithus microcarpus 441</name>
    <dbReference type="NCBI Taxonomy" id="765257"/>
    <lineage>
        <taxon>Eukaryota</taxon>
        <taxon>Fungi</taxon>
        <taxon>Dikarya</taxon>
        <taxon>Basidiomycota</taxon>
        <taxon>Agaricomycotina</taxon>
        <taxon>Agaricomycetes</taxon>
        <taxon>Agaricomycetidae</taxon>
        <taxon>Boletales</taxon>
        <taxon>Sclerodermatineae</taxon>
        <taxon>Pisolithaceae</taxon>
        <taxon>Pisolithus</taxon>
    </lineage>
</organism>
<accession>A0A0D0AEX6</accession>
<dbReference type="AlphaFoldDB" id="A0A0D0AEX6"/>